<gene>
    <name evidence="7" type="ORF">DW663_10820</name>
</gene>
<sequence>MKYNFNEHIDRKNNHSAKWEEMGKKFISNDLWPMWIADMDLKTAPEITSAMKEKVEQEIFGYVYRPDSYYKSAADWLERRFGYRILPDTLINSPGVVPTLSILVRKMTKPGEKILIQTPVYYPFAATIKDNGREVVENRLVNNGNGYYTIDFEDFEKKVSSNDINLFILCSPHNPVGRVWKEEELKKMADLCLKYNVRIIADEIWRDIIMPGFKHIPIASLSKEVENITITCFSPTKTFNIAGLQASFVTFPRREEWEMFDTELGILDIKRNSPFSLVAFETGYTKCDEWVDELVEHLSGNMDYVINFIKEKIPEVKVRKPEGTYLMWLDFSALGMSKEELSKFMQEKAKIALDDGYWFGQTGEGFERMNIACPRYMVEEGMKRIEKAIKEWRNK</sequence>
<keyword evidence="7" id="KW-0808">Transferase</keyword>
<dbReference type="SUPFAM" id="SSF53383">
    <property type="entry name" value="PLP-dependent transferases"/>
    <property type="match status" value="1"/>
</dbReference>
<dbReference type="RefSeq" id="WP_118127650.1">
    <property type="nucleotide sequence ID" value="NZ_JADYUG010000026.1"/>
</dbReference>
<comment type="similarity">
    <text evidence="5">Belongs to the class-II pyridoxal-phosphate-dependent aminotransferase family. MalY/PatB cystathionine beta-lyase subfamily.</text>
</comment>
<dbReference type="EC" id="4.4.1.13" evidence="2"/>
<keyword evidence="4" id="KW-0456">Lyase</keyword>
<dbReference type="NCBIfam" id="TIGR04350">
    <property type="entry name" value="C_S_lyase_PatB"/>
    <property type="match status" value="1"/>
</dbReference>
<evidence type="ECO:0000256" key="3">
    <source>
        <dbReference type="ARBA" id="ARBA00022898"/>
    </source>
</evidence>
<dbReference type="Gene3D" id="3.90.1150.10">
    <property type="entry name" value="Aspartate Aminotransferase, domain 1"/>
    <property type="match status" value="1"/>
</dbReference>
<dbReference type="PANTHER" id="PTHR43525:SF1">
    <property type="entry name" value="PROTEIN MALY"/>
    <property type="match status" value="1"/>
</dbReference>
<dbReference type="InterPro" id="IPR015422">
    <property type="entry name" value="PyrdxlP-dep_Trfase_small"/>
</dbReference>
<protein>
    <recommendedName>
        <fullName evidence="2">cysteine-S-conjugate beta-lyase</fullName>
        <ecNumber evidence="2">4.4.1.13</ecNumber>
    </recommendedName>
</protein>
<dbReference type="GO" id="GO:0047804">
    <property type="term" value="F:cysteine-S-conjugate beta-lyase activity"/>
    <property type="evidence" value="ECO:0007669"/>
    <property type="project" value="UniProtKB-EC"/>
</dbReference>
<reference evidence="7 8" key="1">
    <citation type="submission" date="2018-08" db="EMBL/GenBank/DDBJ databases">
        <title>A genome reference for cultivated species of the human gut microbiota.</title>
        <authorList>
            <person name="Zou Y."/>
            <person name="Xue W."/>
            <person name="Luo G."/>
        </authorList>
    </citation>
    <scope>NUCLEOTIDE SEQUENCE [LARGE SCALE GENOMIC DNA]</scope>
    <source>
        <strain evidence="7 8">AM25-1</strain>
    </source>
</reference>
<dbReference type="AlphaFoldDB" id="A0A414PPH3"/>
<evidence type="ECO:0000256" key="2">
    <source>
        <dbReference type="ARBA" id="ARBA00012224"/>
    </source>
</evidence>
<dbReference type="InterPro" id="IPR051798">
    <property type="entry name" value="Class-II_PLP-Dep_Aminotrans"/>
</dbReference>
<name>A0A414PPH3_FUSMR</name>
<dbReference type="Gene3D" id="3.40.640.10">
    <property type="entry name" value="Type I PLP-dependent aspartate aminotransferase-like (Major domain)"/>
    <property type="match status" value="1"/>
</dbReference>
<evidence type="ECO:0000256" key="5">
    <source>
        <dbReference type="ARBA" id="ARBA00037974"/>
    </source>
</evidence>
<comment type="cofactor">
    <cofactor evidence="1">
        <name>pyridoxal 5'-phosphate</name>
        <dbReference type="ChEBI" id="CHEBI:597326"/>
    </cofactor>
</comment>
<dbReference type="EMBL" id="QRHL01000026">
    <property type="protein sequence ID" value="RHF70429.1"/>
    <property type="molecule type" value="Genomic_DNA"/>
</dbReference>
<dbReference type="Proteomes" id="UP000284676">
    <property type="component" value="Unassembled WGS sequence"/>
</dbReference>
<organism evidence="7 8">
    <name type="scientific">Fusobacterium mortiferum</name>
    <dbReference type="NCBI Taxonomy" id="850"/>
    <lineage>
        <taxon>Bacteria</taxon>
        <taxon>Fusobacteriati</taxon>
        <taxon>Fusobacteriota</taxon>
        <taxon>Fusobacteriia</taxon>
        <taxon>Fusobacteriales</taxon>
        <taxon>Fusobacteriaceae</taxon>
        <taxon>Fusobacterium</taxon>
    </lineage>
</organism>
<evidence type="ECO:0000259" key="6">
    <source>
        <dbReference type="Pfam" id="PF00155"/>
    </source>
</evidence>
<dbReference type="InterPro" id="IPR004839">
    <property type="entry name" value="Aminotransferase_I/II_large"/>
</dbReference>
<dbReference type="GO" id="GO:0030170">
    <property type="term" value="F:pyridoxal phosphate binding"/>
    <property type="evidence" value="ECO:0007669"/>
    <property type="project" value="InterPro"/>
</dbReference>
<dbReference type="InterPro" id="IPR027619">
    <property type="entry name" value="C-S_lyase_PatB-like"/>
</dbReference>
<keyword evidence="3" id="KW-0663">Pyridoxal phosphate</keyword>
<keyword evidence="7" id="KW-0032">Aminotransferase</keyword>
<dbReference type="GO" id="GO:0008483">
    <property type="term" value="F:transaminase activity"/>
    <property type="evidence" value="ECO:0007669"/>
    <property type="project" value="UniProtKB-KW"/>
</dbReference>
<dbReference type="Pfam" id="PF00155">
    <property type="entry name" value="Aminotran_1_2"/>
    <property type="match status" value="1"/>
</dbReference>
<evidence type="ECO:0000313" key="8">
    <source>
        <dbReference type="Proteomes" id="UP000284676"/>
    </source>
</evidence>
<dbReference type="CDD" id="cd00609">
    <property type="entry name" value="AAT_like"/>
    <property type="match status" value="1"/>
</dbReference>
<evidence type="ECO:0000256" key="4">
    <source>
        <dbReference type="ARBA" id="ARBA00023239"/>
    </source>
</evidence>
<feature type="domain" description="Aminotransferase class I/classII large" evidence="6">
    <location>
        <begin position="42"/>
        <end position="385"/>
    </location>
</feature>
<evidence type="ECO:0000256" key="1">
    <source>
        <dbReference type="ARBA" id="ARBA00001933"/>
    </source>
</evidence>
<dbReference type="InterPro" id="IPR015424">
    <property type="entry name" value="PyrdxlP-dep_Trfase"/>
</dbReference>
<dbReference type="PANTHER" id="PTHR43525">
    <property type="entry name" value="PROTEIN MALY"/>
    <property type="match status" value="1"/>
</dbReference>
<accession>A0A414PPH3</accession>
<evidence type="ECO:0000313" key="7">
    <source>
        <dbReference type="EMBL" id="RHF70429.1"/>
    </source>
</evidence>
<dbReference type="InterPro" id="IPR015421">
    <property type="entry name" value="PyrdxlP-dep_Trfase_major"/>
</dbReference>
<proteinExistence type="inferred from homology"/>
<comment type="caution">
    <text evidence="7">The sequence shown here is derived from an EMBL/GenBank/DDBJ whole genome shotgun (WGS) entry which is preliminary data.</text>
</comment>